<gene>
    <name evidence="8" type="ORF">METZ01_LOCUS85764</name>
</gene>
<evidence type="ECO:0000256" key="3">
    <source>
        <dbReference type="ARBA" id="ARBA00022670"/>
    </source>
</evidence>
<dbReference type="GO" id="GO:0005615">
    <property type="term" value="C:extracellular space"/>
    <property type="evidence" value="ECO:0007669"/>
    <property type="project" value="TreeGrafter"/>
</dbReference>
<evidence type="ECO:0000256" key="4">
    <source>
        <dbReference type="ARBA" id="ARBA00022801"/>
    </source>
</evidence>
<organism evidence="8">
    <name type="scientific">marine metagenome</name>
    <dbReference type="NCBI Taxonomy" id="408172"/>
    <lineage>
        <taxon>unclassified sequences</taxon>
        <taxon>metagenomes</taxon>
        <taxon>ecological metagenomes</taxon>
    </lineage>
</organism>
<reference evidence="8" key="1">
    <citation type="submission" date="2018-05" db="EMBL/GenBank/DDBJ databases">
        <authorList>
            <person name="Lanie J.A."/>
            <person name="Ng W.-L."/>
            <person name="Kazmierczak K.M."/>
            <person name="Andrzejewski T.M."/>
            <person name="Davidsen T.M."/>
            <person name="Wayne K.J."/>
            <person name="Tettelin H."/>
            <person name="Glass J.I."/>
            <person name="Rusch D."/>
            <person name="Podicherti R."/>
            <person name="Tsui H.-C.T."/>
            <person name="Winkler M.E."/>
        </authorList>
    </citation>
    <scope>NUCLEOTIDE SEQUENCE</scope>
</reference>
<keyword evidence="6" id="KW-0482">Metalloprotease</keyword>
<dbReference type="PANTHER" id="PTHR11705:SF143">
    <property type="entry name" value="SLL0236 PROTEIN"/>
    <property type="match status" value="1"/>
</dbReference>
<evidence type="ECO:0000256" key="6">
    <source>
        <dbReference type="ARBA" id="ARBA00023049"/>
    </source>
</evidence>
<evidence type="ECO:0000259" key="7">
    <source>
        <dbReference type="PROSITE" id="PS52035"/>
    </source>
</evidence>
<evidence type="ECO:0000313" key="8">
    <source>
        <dbReference type="EMBL" id="SVA32910.1"/>
    </source>
</evidence>
<dbReference type="EMBL" id="UINC01007364">
    <property type="protein sequence ID" value="SVA32910.1"/>
    <property type="molecule type" value="Genomic_DNA"/>
</dbReference>
<dbReference type="GO" id="GO:0004181">
    <property type="term" value="F:metallocarboxypeptidase activity"/>
    <property type="evidence" value="ECO:0007669"/>
    <property type="project" value="InterPro"/>
</dbReference>
<dbReference type="SMART" id="SM00631">
    <property type="entry name" value="Zn_pept"/>
    <property type="match status" value="1"/>
</dbReference>
<name>A0A381UXS0_9ZZZZ</name>
<dbReference type="GO" id="GO:0006508">
    <property type="term" value="P:proteolysis"/>
    <property type="evidence" value="ECO:0007669"/>
    <property type="project" value="UniProtKB-KW"/>
</dbReference>
<comment type="similarity">
    <text evidence="2">Belongs to the peptidase M14 family.</text>
</comment>
<dbReference type="PANTHER" id="PTHR11705">
    <property type="entry name" value="PROTEASE FAMILY M14 CARBOXYPEPTIDASE A,B"/>
    <property type="match status" value="1"/>
</dbReference>
<feature type="domain" description="Peptidase M14" evidence="7">
    <location>
        <begin position="40"/>
        <end position="398"/>
    </location>
</feature>
<sequence>MRQALLVFLVGWALFLPPVSFGQDARNPVVEGFTFDYGQWPYPLNDEVGKELQELAASYPELARAHRIGESRRGKDLWVIELTNFATGPGDTKPGLWLDGNIHAHELTGRQYLRYFVHRLLHSYGKDELSTRMLDTRTFYVMPVFDADGGDMVLSRHPAWPGYDASEHVGTDLDGDGYITQMRVPDATSDEGYRYYTESLELLDVRAEPEFLERRRRDPLTGQREGPDFNRNWSAEWEADEPGAGPRPFSLPEVGTVADFILDHDNIFFTYTIHSGGGSRSYMVRPPMDRPYDWMNGEDNHFYMRVGAIWAYLSGGGLTENNYYSYLFTTSRLDENGEPRGYSDTMAGFNVDWAYMDAGLHHLSPEVNGSGWDYNKDGWIRPQEEERWHREEKGGMFDSPWSEVEHPSLGVVEVGGSRGMPPALDQTLQFHCEIQYDFLLYIASLSPLISIAELASEPLGDGLHRVTATLQNIGGLPTYLTQRAIELRRDMPLVATIDIEGGEVIEGGLERNLGHIQGFVAGPFEATPPLTSFEWVVRADSVPVSVSIKVGAPKAGYAEASTEIGR</sequence>
<dbReference type="AlphaFoldDB" id="A0A381UXS0"/>
<keyword evidence="3" id="KW-0645">Protease</keyword>
<dbReference type="PROSITE" id="PS52035">
    <property type="entry name" value="PEPTIDASE_M14"/>
    <property type="match status" value="1"/>
</dbReference>
<dbReference type="PRINTS" id="PR00765">
    <property type="entry name" value="CRBOXYPTASEA"/>
</dbReference>
<dbReference type="InterPro" id="IPR000834">
    <property type="entry name" value="Peptidase_M14"/>
</dbReference>
<accession>A0A381UXS0</accession>
<keyword evidence="5" id="KW-0862">Zinc</keyword>
<evidence type="ECO:0000256" key="2">
    <source>
        <dbReference type="ARBA" id="ARBA00005988"/>
    </source>
</evidence>
<dbReference type="Gene3D" id="3.40.630.10">
    <property type="entry name" value="Zn peptidases"/>
    <property type="match status" value="1"/>
</dbReference>
<dbReference type="GO" id="GO:0008270">
    <property type="term" value="F:zinc ion binding"/>
    <property type="evidence" value="ECO:0007669"/>
    <property type="project" value="InterPro"/>
</dbReference>
<protein>
    <recommendedName>
        <fullName evidence="7">Peptidase M14 domain-containing protein</fullName>
    </recommendedName>
</protein>
<comment type="cofactor">
    <cofactor evidence="1">
        <name>Zn(2+)</name>
        <dbReference type="ChEBI" id="CHEBI:29105"/>
    </cofactor>
</comment>
<dbReference type="SUPFAM" id="SSF53187">
    <property type="entry name" value="Zn-dependent exopeptidases"/>
    <property type="match status" value="1"/>
</dbReference>
<evidence type="ECO:0000256" key="5">
    <source>
        <dbReference type="ARBA" id="ARBA00022833"/>
    </source>
</evidence>
<evidence type="ECO:0000256" key="1">
    <source>
        <dbReference type="ARBA" id="ARBA00001947"/>
    </source>
</evidence>
<keyword evidence="4" id="KW-0378">Hydrolase</keyword>
<dbReference type="Pfam" id="PF00246">
    <property type="entry name" value="Peptidase_M14"/>
    <property type="match status" value="1"/>
</dbReference>
<proteinExistence type="inferred from homology"/>